<organism evidence="2">
    <name type="scientific">viral metagenome</name>
    <dbReference type="NCBI Taxonomy" id="1070528"/>
    <lineage>
        <taxon>unclassified sequences</taxon>
        <taxon>metagenomes</taxon>
        <taxon>organismal metagenomes</taxon>
    </lineage>
</organism>
<reference evidence="2" key="1">
    <citation type="journal article" date="2020" name="Nature">
        <title>Giant virus diversity and host interactions through global metagenomics.</title>
        <authorList>
            <person name="Schulz F."/>
            <person name="Roux S."/>
            <person name="Paez-Espino D."/>
            <person name="Jungbluth S."/>
            <person name="Walsh D.A."/>
            <person name="Denef V.J."/>
            <person name="McMahon K.D."/>
            <person name="Konstantinidis K.T."/>
            <person name="Eloe-Fadrosh E.A."/>
            <person name="Kyrpides N.C."/>
            <person name="Woyke T."/>
        </authorList>
    </citation>
    <scope>NUCLEOTIDE SEQUENCE</scope>
    <source>
        <strain evidence="2">GVMAG-S-1102244-55</strain>
    </source>
</reference>
<protein>
    <recommendedName>
        <fullName evidence="1">ABM domain-containing protein</fullName>
    </recommendedName>
</protein>
<dbReference type="Gene3D" id="3.30.70.100">
    <property type="match status" value="1"/>
</dbReference>
<feature type="domain" description="ABM" evidence="1">
    <location>
        <begin position="6"/>
        <end position="98"/>
    </location>
</feature>
<dbReference type="Pfam" id="PF12707">
    <property type="entry name" value="DUF3804"/>
    <property type="match status" value="1"/>
</dbReference>
<dbReference type="AlphaFoldDB" id="A0A6C0KEV8"/>
<dbReference type="InterPro" id="IPR032710">
    <property type="entry name" value="NTF2-like_dom_sf"/>
</dbReference>
<dbReference type="PROSITE" id="PS51725">
    <property type="entry name" value="ABM"/>
    <property type="match status" value="1"/>
</dbReference>
<dbReference type="EMBL" id="MN740853">
    <property type="protein sequence ID" value="QHU15210.1"/>
    <property type="molecule type" value="Genomic_DNA"/>
</dbReference>
<dbReference type="InterPro" id="IPR011008">
    <property type="entry name" value="Dimeric_a/b-barrel"/>
</dbReference>
<proteinExistence type="predicted"/>
<name>A0A6C0KEV8_9ZZZZ</name>
<dbReference type="InterPro" id="IPR007138">
    <property type="entry name" value="ABM_dom"/>
</dbReference>
<evidence type="ECO:0000313" key="2">
    <source>
        <dbReference type="EMBL" id="QHU15210.1"/>
    </source>
</evidence>
<dbReference type="InterPro" id="IPR024525">
    <property type="entry name" value="DUF3804"/>
</dbReference>
<evidence type="ECO:0000259" key="1">
    <source>
        <dbReference type="PROSITE" id="PS51725"/>
    </source>
</evidence>
<accession>A0A6C0KEV8</accession>
<dbReference type="SUPFAM" id="SSF54909">
    <property type="entry name" value="Dimeric alpha+beta barrel"/>
    <property type="match status" value="1"/>
</dbReference>
<dbReference type="Gene3D" id="3.10.450.50">
    <property type="match status" value="1"/>
</dbReference>
<sequence length="231" mass="25921">MANSSYRVCAVFTLKDSDAKDQFVAFVAGENGLIVARGWKGCKSIDMYESREDSNKIVIWQEWESKEDQESYIAFRHEDGTFEMIKSLVASPPEITPIRSLVMKTDEQQVEDVIRDMCHKDHRVGMKHMADDCVFVRPSGNPLDKSGWDAMMNNVDVSVTSNELVGINKLKIVGDVAYVCYTTHGVFNYKGTENNDVAVLTSVLQKVNGSWKVVHGQRSTGRSPSEEAPKF</sequence>
<dbReference type="SUPFAM" id="SSF54427">
    <property type="entry name" value="NTF2-like"/>
    <property type="match status" value="1"/>
</dbReference>